<evidence type="ECO:0000313" key="1">
    <source>
        <dbReference type="EMBL" id="ENN74509.1"/>
    </source>
</evidence>
<feature type="non-terminal residue" evidence="1">
    <location>
        <position position="1"/>
    </location>
</feature>
<dbReference type="AlphaFoldDB" id="N6T315"/>
<gene>
    <name evidence="1" type="ORF">YQE_08908</name>
</gene>
<accession>N6T315</accession>
<name>N6T315_DENPD</name>
<protein>
    <submittedName>
        <fullName evidence="1">Uncharacterized protein</fullName>
    </submittedName>
</protein>
<dbReference type="OMA" id="TYVISHE"/>
<dbReference type="HOGENOM" id="CLU_033666_11_0_1"/>
<proteinExistence type="predicted"/>
<organism evidence="1">
    <name type="scientific">Dendroctonus ponderosae</name>
    <name type="common">Mountain pine beetle</name>
    <dbReference type="NCBI Taxonomy" id="77166"/>
    <lineage>
        <taxon>Eukaryota</taxon>
        <taxon>Metazoa</taxon>
        <taxon>Ecdysozoa</taxon>
        <taxon>Arthropoda</taxon>
        <taxon>Hexapoda</taxon>
        <taxon>Insecta</taxon>
        <taxon>Pterygota</taxon>
        <taxon>Neoptera</taxon>
        <taxon>Endopterygota</taxon>
        <taxon>Coleoptera</taxon>
        <taxon>Polyphaga</taxon>
        <taxon>Cucujiformia</taxon>
        <taxon>Curculionidae</taxon>
        <taxon>Scolytinae</taxon>
        <taxon>Dendroctonus</taxon>
    </lineage>
</organism>
<dbReference type="GO" id="GO:0003676">
    <property type="term" value="F:nucleic acid binding"/>
    <property type="evidence" value="ECO:0007669"/>
    <property type="project" value="InterPro"/>
</dbReference>
<dbReference type="PANTHER" id="PTHR47326:SF1">
    <property type="entry name" value="HTH PSQ-TYPE DOMAIN-CONTAINING PROTEIN"/>
    <property type="match status" value="1"/>
</dbReference>
<dbReference type="EMBL" id="KB741044">
    <property type="protein sequence ID" value="ENN74509.1"/>
    <property type="molecule type" value="Genomic_DNA"/>
</dbReference>
<dbReference type="Gene3D" id="3.30.420.10">
    <property type="entry name" value="Ribonuclease H-like superfamily/Ribonuclease H"/>
    <property type="match status" value="1"/>
</dbReference>
<dbReference type="PANTHER" id="PTHR47326">
    <property type="entry name" value="TRANSPOSABLE ELEMENT TC3 TRANSPOSASE-LIKE PROTEIN"/>
    <property type="match status" value="1"/>
</dbReference>
<feature type="non-terminal residue" evidence="1">
    <location>
        <position position="224"/>
    </location>
</feature>
<reference evidence="1" key="1">
    <citation type="journal article" date="2013" name="Genome Biol.">
        <title>Draft genome of the mountain pine beetle, Dendroctonus ponderosae Hopkins, a major forest pest.</title>
        <authorList>
            <person name="Keeling C.I."/>
            <person name="Yuen M.M."/>
            <person name="Liao N.Y."/>
            <person name="Docking T.R."/>
            <person name="Chan S.K."/>
            <person name="Taylor G.A."/>
            <person name="Palmquist D.L."/>
            <person name="Jackman S.D."/>
            <person name="Nguyen A."/>
            <person name="Li M."/>
            <person name="Henderson H."/>
            <person name="Janes J.K."/>
            <person name="Zhao Y."/>
            <person name="Pandoh P."/>
            <person name="Moore R."/>
            <person name="Sperling F.A."/>
            <person name="Huber D.P."/>
            <person name="Birol I."/>
            <person name="Jones S.J."/>
            <person name="Bohlmann J."/>
        </authorList>
    </citation>
    <scope>NUCLEOTIDE SEQUENCE</scope>
</reference>
<sequence length="224" mass="26064">MNADDPADPTYVISHEEKPNFSGSEGDSEENEAFVSSQDEELRVNFCTLFRHKCEQDIQFPYKILWTEEARFTQIVNRHNEHLWNQTNPHHVGQRRPEVKFGFNVWSGMVGSKFFGPFNFEGTLNLTRYLQFLRNNLDFMLDDLETRRNLQWFQHDGVPPHNLSLVRNNLDVTFPGTWIGRNGPILWPPRSPDLSSLDFLLCGAVKNAVYKNKYFNLNALQEAA</sequence>
<dbReference type="InterPro" id="IPR036397">
    <property type="entry name" value="RNaseH_sf"/>
</dbReference>